<dbReference type="EMBL" id="VLLF01000001">
    <property type="protein sequence ID" value="TWI93391.1"/>
    <property type="molecule type" value="Genomic_DNA"/>
</dbReference>
<dbReference type="Proteomes" id="UP000320593">
    <property type="component" value="Unassembled WGS sequence"/>
</dbReference>
<accession>A0A562TI96</accession>
<organism evidence="2 3">
    <name type="scientific">Roseibium hamelinense</name>
    <dbReference type="NCBI Taxonomy" id="150831"/>
    <lineage>
        <taxon>Bacteria</taxon>
        <taxon>Pseudomonadati</taxon>
        <taxon>Pseudomonadota</taxon>
        <taxon>Alphaproteobacteria</taxon>
        <taxon>Hyphomicrobiales</taxon>
        <taxon>Stappiaceae</taxon>
        <taxon>Roseibium</taxon>
    </lineage>
</organism>
<feature type="region of interest" description="Disordered" evidence="1">
    <location>
        <begin position="16"/>
        <end position="142"/>
    </location>
</feature>
<dbReference type="AlphaFoldDB" id="A0A562TI96"/>
<feature type="compositionally biased region" description="Polar residues" evidence="1">
    <location>
        <begin position="39"/>
        <end position="59"/>
    </location>
</feature>
<keyword evidence="3" id="KW-1185">Reference proteome</keyword>
<sequence length="580" mass="64063">MSFSSSGSVSFLLNSFSNEPSQSSFDDGNDSGSEEFASSLKQGFTSKNPRKLSLSTPRQESFHRKDRSTSLGSLDPVEFDETSKSENSGFTQDKHHLTASGTGITPPKPNTLQKADPYRRPTEDIPYGSAPRADKSQPKRTKQFGNETLPLQFIRHMPGLTIDRIFQGDLGKDGNRHIRSDNGKDVYVNQGRLSKGSFQDRFSLKSAQRRRADGAKAVFQALMNQLGTASAARSVLQRVAKEKGTTVNTLMAEGITVLDLVKIRHAAQKISNAKRKHEKLVDQQDSAFVSGFNHKGHKHNENRMSNAPVATKNFVSAHLRALNKRHLMEKGAPHPGLDKERAKLEKTLKYGLEARIGSTQDAKNAAVAVFDDLRRSTSPRRLVQNLFHQSAASSKLADLEYKAATEAGREWGYDDTLEIPAKAFSMAEMYLCPADRDCLREKSLSDQTLRSVLFAKALFEETLDSNDMNALNTLGSLSASLTSALSMFVPPGALAEETTLIGGAINQAVNELSGLDENTPKQQRKNEKRKWIAKLKENRNSPDSKLLLATAMRIAGVTDARKVESALQEIETHRNKLKTY</sequence>
<dbReference type="RefSeq" id="WP_145340849.1">
    <property type="nucleotide sequence ID" value="NZ_SMLY01000062.1"/>
</dbReference>
<comment type="caution">
    <text evidence="2">The sequence shown here is derived from an EMBL/GenBank/DDBJ whole genome shotgun (WGS) entry which is preliminary data.</text>
</comment>
<evidence type="ECO:0000313" key="3">
    <source>
        <dbReference type="Proteomes" id="UP000320593"/>
    </source>
</evidence>
<name>A0A562TI96_9HYPH</name>
<protein>
    <submittedName>
        <fullName evidence="2">Uncharacterized protein</fullName>
    </submittedName>
</protein>
<reference evidence="2 3" key="1">
    <citation type="submission" date="2019-07" db="EMBL/GenBank/DDBJ databases">
        <title>Genomic Encyclopedia of Archaeal and Bacterial Type Strains, Phase II (KMG-II): from individual species to whole genera.</title>
        <authorList>
            <person name="Goeker M."/>
        </authorList>
    </citation>
    <scope>NUCLEOTIDE SEQUENCE [LARGE SCALE GENOMIC DNA]</scope>
    <source>
        <strain evidence="2 3">ATCC BAA-252</strain>
    </source>
</reference>
<proteinExistence type="predicted"/>
<gene>
    <name evidence="2" type="ORF">JM93_00948</name>
</gene>
<evidence type="ECO:0000313" key="2">
    <source>
        <dbReference type="EMBL" id="TWI93391.1"/>
    </source>
</evidence>
<evidence type="ECO:0000256" key="1">
    <source>
        <dbReference type="SAM" id="MobiDB-lite"/>
    </source>
</evidence>